<proteinExistence type="predicted"/>
<evidence type="ECO:0000313" key="1">
    <source>
        <dbReference type="EMBL" id="RWX47900.1"/>
    </source>
</evidence>
<accession>A0A3S3RA78</accession>
<keyword evidence="2" id="KW-1185">Reference proteome</keyword>
<name>A0A3S3RA78_9BACT</name>
<reference evidence="1 2" key="1">
    <citation type="submission" date="2017-01" db="EMBL/GenBank/DDBJ databases">
        <title>The cable genome- insights into the physiology and evolution of filamentous bacteria capable of sulfide oxidation via long distance electron transfer.</title>
        <authorList>
            <person name="Schreiber L."/>
            <person name="Bjerg J.T."/>
            <person name="Boggild A."/>
            <person name="Van De Vossenberg J."/>
            <person name="Meysman F."/>
            <person name="Nielsen L.P."/>
            <person name="Schramm A."/>
            <person name="Kjeldsen K.U."/>
        </authorList>
    </citation>
    <scope>NUCLEOTIDE SEQUENCE [LARGE SCALE GENOMIC DNA]</scope>
    <source>
        <strain evidence="1">MCF</strain>
    </source>
</reference>
<protein>
    <submittedName>
        <fullName evidence="1">Uncharacterized protein</fullName>
    </submittedName>
</protein>
<dbReference type="AlphaFoldDB" id="A0A3S3RA78"/>
<evidence type="ECO:0000313" key="2">
    <source>
        <dbReference type="Proteomes" id="UP000287853"/>
    </source>
</evidence>
<dbReference type="Proteomes" id="UP000287853">
    <property type="component" value="Unassembled WGS sequence"/>
</dbReference>
<organism evidence="1 2">
    <name type="scientific">Candidatus Electrothrix aarhusensis</name>
    <dbReference type="NCBI Taxonomy" id="1859131"/>
    <lineage>
        <taxon>Bacteria</taxon>
        <taxon>Pseudomonadati</taxon>
        <taxon>Thermodesulfobacteriota</taxon>
        <taxon>Desulfobulbia</taxon>
        <taxon>Desulfobulbales</taxon>
        <taxon>Desulfobulbaceae</taxon>
        <taxon>Candidatus Electrothrix</taxon>
    </lineage>
</organism>
<sequence length="35" mass="3953">MWSVPYCSYRTVLCISFGCGPIINDCHKAGNKERC</sequence>
<dbReference type="EMBL" id="MTKO01000016">
    <property type="protein sequence ID" value="RWX47900.1"/>
    <property type="molecule type" value="Genomic_DNA"/>
</dbReference>
<gene>
    <name evidence="1" type="ORF">H206_05510</name>
</gene>
<comment type="caution">
    <text evidence="1">The sequence shown here is derived from an EMBL/GenBank/DDBJ whole genome shotgun (WGS) entry which is preliminary data.</text>
</comment>